<comment type="subcellular location">
    <subcellularLocation>
        <location evidence="1">Cell inner membrane</location>
        <topology evidence="1">Multi-pass membrane protein</topology>
    </subcellularLocation>
</comment>
<dbReference type="EMBL" id="CP000644">
    <property type="protein sequence ID" value="ABO90986.1"/>
    <property type="molecule type" value="Genomic_DNA"/>
</dbReference>
<accession>A4SQ14</accession>
<evidence type="ECO:0000256" key="4">
    <source>
        <dbReference type="ARBA" id="ARBA00022519"/>
    </source>
</evidence>
<evidence type="ECO:0000256" key="5">
    <source>
        <dbReference type="ARBA" id="ARBA00022692"/>
    </source>
</evidence>
<dbReference type="KEGG" id="asa:ASA_2985"/>
<evidence type="ECO:0000256" key="9">
    <source>
        <dbReference type="SAM" id="Phobius"/>
    </source>
</evidence>
<sequence>MMFETQWLLALSGGLLVGLSALMLMLFNGRVAGISGILAGALQHRHAWRWLFLLGLGAGAWLAFSLGWARMPSFSALPTWPLVALAGLLVGMGTRFGNGCTSGHGICGIGRLSVRSLFATLIFMAAGFMTVFVTLHLL</sequence>
<dbReference type="STRING" id="29491.GCA_000820065_02246"/>
<evidence type="ECO:0000256" key="1">
    <source>
        <dbReference type="ARBA" id="ARBA00004429"/>
    </source>
</evidence>
<feature type="transmembrane region" description="Helical" evidence="9">
    <location>
        <begin position="48"/>
        <end position="68"/>
    </location>
</feature>
<feature type="transmembrane region" description="Helical" evidence="9">
    <location>
        <begin position="80"/>
        <end position="97"/>
    </location>
</feature>
<feature type="transmembrane region" description="Helical" evidence="9">
    <location>
        <begin position="117"/>
        <end position="137"/>
    </location>
</feature>
<reference evidence="11" key="1">
    <citation type="journal article" date="2008" name="BMC Genomics">
        <title>The genome of Aeromonas salmonicida subsp. salmonicida A449: insights into the evolution of a fish pathogen.</title>
        <authorList>
            <person name="Reith M.E."/>
            <person name="Singh R.K."/>
            <person name="Curtis B."/>
            <person name="Boyd J.M."/>
            <person name="Bouevitch A."/>
            <person name="Kimball J."/>
            <person name="Munholland J."/>
            <person name="Murphy C."/>
            <person name="Sarty D."/>
            <person name="Williams J."/>
            <person name="Nash J.H."/>
            <person name="Johnson S.C."/>
            <person name="Brown L.L."/>
        </authorList>
    </citation>
    <scope>NUCLEOTIDE SEQUENCE [LARGE SCALE GENOMIC DNA]</scope>
    <source>
        <strain evidence="11">A449</strain>
    </source>
</reference>
<dbReference type="PANTHER" id="PTHR30574">
    <property type="entry name" value="INNER MEMBRANE PROTEIN YEDE"/>
    <property type="match status" value="1"/>
</dbReference>
<comment type="similarity">
    <text evidence="8">Belongs to the TsuA/YedE (TC 9.B.102) family.</text>
</comment>
<keyword evidence="3" id="KW-1003">Cell membrane</keyword>
<keyword evidence="7 9" id="KW-0472">Membrane</keyword>
<keyword evidence="5 9" id="KW-0812">Transmembrane</keyword>
<dbReference type="AlphaFoldDB" id="A4SQ14"/>
<dbReference type="InterPro" id="IPR007272">
    <property type="entry name" value="Sulf_transp_TsuA/YedE"/>
</dbReference>
<evidence type="ECO:0000313" key="10">
    <source>
        <dbReference type="EMBL" id="ABO90986.1"/>
    </source>
</evidence>
<gene>
    <name evidence="10" type="ordered locus">ASA_2985</name>
</gene>
<dbReference type="GO" id="GO:0005886">
    <property type="term" value="C:plasma membrane"/>
    <property type="evidence" value="ECO:0007669"/>
    <property type="project" value="UniProtKB-SubCell"/>
</dbReference>
<evidence type="ECO:0000256" key="6">
    <source>
        <dbReference type="ARBA" id="ARBA00022989"/>
    </source>
</evidence>
<keyword evidence="2" id="KW-0813">Transport</keyword>
<evidence type="ECO:0000256" key="8">
    <source>
        <dbReference type="ARBA" id="ARBA00035655"/>
    </source>
</evidence>
<keyword evidence="6 9" id="KW-1133">Transmembrane helix</keyword>
<dbReference type="PANTHER" id="PTHR30574:SF1">
    <property type="entry name" value="SULPHUR TRANSPORT DOMAIN-CONTAINING PROTEIN"/>
    <property type="match status" value="1"/>
</dbReference>
<evidence type="ECO:0000256" key="3">
    <source>
        <dbReference type="ARBA" id="ARBA00022475"/>
    </source>
</evidence>
<keyword evidence="4" id="KW-0997">Cell inner membrane</keyword>
<name>A4SQ14_AERS4</name>
<evidence type="ECO:0000256" key="2">
    <source>
        <dbReference type="ARBA" id="ARBA00022448"/>
    </source>
</evidence>
<protein>
    <submittedName>
        <fullName evidence="10">Uncharacterized protein</fullName>
    </submittedName>
</protein>
<dbReference type="eggNOG" id="COG2391">
    <property type="taxonomic scope" value="Bacteria"/>
</dbReference>
<organism evidence="10 11">
    <name type="scientific">Aeromonas salmonicida (strain A449)</name>
    <dbReference type="NCBI Taxonomy" id="382245"/>
    <lineage>
        <taxon>Bacteria</taxon>
        <taxon>Pseudomonadati</taxon>
        <taxon>Pseudomonadota</taxon>
        <taxon>Gammaproteobacteria</taxon>
        <taxon>Aeromonadales</taxon>
        <taxon>Aeromonadaceae</taxon>
        <taxon>Aeromonas</taxon>
    </lineage>
</organism>
<proteinExistence type="inferred from homology"/>
<dbReference type="Proteomes" id="UP000000225">
    <property type="component" value="Chromosome"/>
</dbReference>
<evidence type="ECO:0000256" key="7">
    <source>
        <dbReference type="ARBA" id="ARBA00023136"/>
    </source>
</evidence>
<evidence type="ECO:0000313" key="11">
    <source>
        <dbReference type="Proteomes" id="UP000000225"/>
    </source>
</evidence>
<dbReference type="HOGENOM" id="CLU_122700_1_0_6"/>
<feature type="transmembrane region" description="Helical" evidence="9">
    <location>
        <begin position="6"/>
        <end position="27"/>
    </location>
</feature>